<evidence type="ECO:0000256" key="3">
    <source>
        <dbReference type="ARBA" id="ARBA00022475"/>
    </source>
</evidence>
<keyword evidence="5" id="KW-0547">Nucleotide-binding</keyword>
<dbReference type="PANTHER" id="PTHR43394:SF1">
    <property type="entry name" value="ATP-BINDING CASSETTE SUB-FAMILY B MEMBER 10, MITOCHONDRIAL"/>
    <property type="match status" value="1"/>
</dbReference>
<dbReference type="Pfam" id="PF00005">
    <property type="entry name" value="ABC_tran"/>
    <property type="match status" value="1"/>
</dbReference>
<dbReference type="RefSeq" id="WP_220203803.1">
    <property type="nucleotide sequence ID" value="NZ_BNJK01000001.1"/>
</dbReference>
<comment type="caution">
    <text evidence="12">The sequence shown here is derived from an EMBL/GenBank/DDBJ whole genome shotgun (WGS) entry which is preliminary data.</text>
</comment>
<dbReference type="SUPFAM" id="SSF90123">
    <property type="entry name" value="ABC transporter transmembrane region"/>
    <property type="match status" value="1"/>
</dbReference>
<keyword evidence="3" id="KW-1003">Cell membrane</keyword>
<keyword evidence="13" id="KW-1185">Reference proteome</keyword>
<organism evidence="12 13">
    <name type="scientific">Reticulibacter mediterranei</name>
    <dbReference type="NCBI Taxonomy" id="2778369"/>
    <lineage>
        <taxon>Bacteria</taxon>
        <taxon>Bacillati</taxon>
        <taxon>Chloroflexota</taxon>
        <taxon>Ktedonobacteria</taxon>
        <taxon>Ktedonobacterales</taxon>
        <taxon>Reticulibacteraceae</taxon>
        <taxon>Reticulibacter</taxon>
    </lineage>
</organism>
<comment type="subcellular location">
    <subcellularLocation>
        <location evidence="1">Cell membrane</location>
        <topology evidence="1">Multi-pass membrane protein</topology>
    </subcellularLocation>
</comment>
<dbReference type="SUPFAM" id="SSF52540">
    <property type="entry name" value="P-loop containing nucleoside triphosphate hydrolases"/>
    <property type="match status" value="1"/>
</dbReference>
<dbReference type="EMBL" id="BNJK01000001">
    <property type="protein sequence ID" value="GHO92994.1"/>
    <property type="molecule type" value="Genomic_DNA"/>
</dbReference>
<keyword evidence="6" id="KW-0067">ATP-binding</keyword>
<feature type="transmembrane region" description="Helical" evidence="9">
    <location>
        <begin position="259"/>
        <end position="280"/>
    </location>
</feature>
<dbReference type="Pfam" id="PF00664">
    <property type="entry name" value="ABC_membrane"/>
    <property type="match status" value="1"/>
</dbReference>
<dbReference type="FunFam" id="3.40.50.300:FF:000221">
    <property type="entry name" value="Multidrug ABC transporter ATP-binding protein"/>
    <property type="match status" value="1"/>
</dbReference>
<dbReference type="SMART" id="SM00382">
    <property type="entry name" value="AAA"/>
    <property type="match status" value="1"/>
</dbReference>
<feature type="transmembrane region" description="Helical" evidence="9">
    <location>
        <begin position="32"/>
        <end position="51"/>
    </location>
</feature>
<dbReference type="PROSITE" id="PS50893">
    <property type="entry name" value="ABC_TRANSPORTER_2"/>
    <property type="match status" value="1"/>
</dbReference>
<keyword evidence="7 9" id="KW-1133">Transmembrane helix</keyword>
<sequence>MSKREFTVANEYHYNRISPTRWIISHLLRHKYAAFGFMILSLSSNALFSSISVQTGRAFNAVLLGEAGRAQLVTIALTLLVIVILAGTTDLGARLLSEITGKRFARDAREELYISLLGKSQTFHNRQRVGDIMARAANDMSSLSDMVVPGFDITFDSFVSLTSNIIFIGLLSPQLLLTPLFFTIVFLIALRHYSRRLSPVSNQMRAQFGITNAILNEAVNGIEVVKATAQEKQELSKFVKNATLYRDFFIKNGKIQGQYLPTLLLGITLALAFLHGLYLVSSGQLSIGSLVAFMGLMVNLRFPAYMSIWTFSLIQLGVAGAGRILKLMKEETDLDENEQGHQKEMRGEIVFDNVTFSYGTTPILKNVSFHAKPGETIAIVGQTGSGKSTLTKLVNRIYDANEGRVLIDGVDVRDWNLDALRSQISTIEQDIFLFSRSLADNIAYGLGQKANRAGIEQAAKDAQAHDFIMGFKEGYETIVGERGVTLSGGQRQRIAIARALLTDPHILILDDSTSAIDSATEDEIQKAIKRVLLGRTTLLITHRLSQIRWADKVLVVRKGEVIDQGTHDELMERCETYQRIFSHYESAPAATEQAIPMTAAGGE</sequence>
<dbReference type="GO" id="GO:0016887">
    <property type="term" value="F:ATP hydrolysis activity"/>
    <property type="evidence" value="ECO:0007669"/>
    <property type="project" value="InterPro"/>
</dbReference>
<evidence type="ECO:0000256" key="7">
    <source>
        <dbReference type="ARBA" id="ARBA00022989"/>
    </source>
</evidence>
<dbReference type="InterPro" id="IPR003593">
    <property type="entry name" value="AAA+_ATPase"/>
</dbReference>
<dbReference type="PROSITE" id="PS50929">
    <property type="entry name" value="ABC_TM1F"/>
    <property type="match status" value="1"/>
</dbReference>
<dbReference type="InterPro" id="IPR003439">
    <property type="entry name" value="ABC_transporter-like_ATP-bd"/>
</dbReference>
<dbReference type="Gene3D" id="1.20.1560.10">
    <property type="entry name" value="ABC transporter type 1, transmembrane domain"/>
    <property type="match status" value="1"/>
</dbReference>
<reference evidence="12" key="1">
    <citation type="submission" date="2020-10" db="EMBL/GenBank/DDBJ databases">
        <title>Taxonomic study of unclassified bacteria belonging to the class Ktedonobacteria.</title>
        <authorList>
            <person name="Yabe S."/>
            <person name="Wang C.M."/>
            <person name="Zheng Y."/>
            <person name="Sakai Y."/>
            <person name="Cavaletti L."/>
            <person name="Monciardini P."/>
            <person name="Donadio S."/>
        </authorList>
    </citation>
    <scope>NUCLEOTIDE SEQUENCE</scope>
    <source>
        <strain evidence="12">ID150040</strain>
    </source>
</reference>
<keyword evidence="8 9" id="KW-0472">Membrane</keyword>
<dbReference type="Gene3D" id="3.40.50.300">
    <property type="entry name" value="P-loop containing nucleotide triphosphate hydrolases"/>
    <property type="match status" value="1"/>
</dbReference>
<evidence type="ECO:0000256" key="4">
    <source>
        <dbReference type="ARBA" id="ARBA00022692"/>
    </source>
</evidence>
<dbReference type="InterPro" id="IPR017871">
    <property type="entry name" value="ABC_transporter-like_CS"/>
</dbReference>
<dbReference type="GO" id="GO:0005524">
    <property type="term" value="F:ATP binding"/>
    <property type="evidence" value="ECO:0007669"/>
    <property type="project" value="UniProtKB-KW"/>
</dbReference>
<accession>A0A8J3MZD7</accession>
<gene>
    <name evidence="12" type="ORF">KSF_030420</name>
</gene>
<proteinExistence type="predicted"/>
<keyword evidence="4 9" id="KW-0812">Transmembrane</keyword>
<dbReference type="InterPro" id="IPR036640">
    <property type="entry name" value="ABC1_TM_sf"/>
</dbReference>
<evidence type="ECO:0000256" key="8">
    <source>
        <dbReference type="ARBA" id="ARBA00023136"/>
    </source>
</evidence>
<evidence type="ECO:0000313" key="13">
    <source>
        <dbReference type="Proteomes" id="UP000597444"/>
    </source>
</evidence>
<dbReference type="Proteomes" id="UP000597444">
    <property type="component" value="Unassembled WGS sequence"/>
</dbReference>
<dbReference type="PANTHER" id="PTHR43394">
    <property type="entry name" value="ATP-DEPENDENT PERMEASE MDL1, MITOCHONDRIAL"/>
    <property type="match status" value="1"/>
</dbReference>
<evidence type="ECO:0000256" key="5">
    <source>
        <dbReference type="ARBA" id="ARBA00022741"/>
    </source>
</evidence>
<feature type="domain" description="ABC transmembrane type-1" evidence="11">
    <location>
        <begin position="35"/>
        <end position="316"/>
    </location>
</feature>
<dbReference type="PROSITE" id="PS00211">
    <property type="entry name" value="ABC_TRANSPORTER_1"/>
    <property type="match status" value="1"/>
</dbReference>
<evidence type="ECO:0000256" key="9">
    <source>
        <dbReference type="SAM" id="Phobius"/>
    </source>
</evidence>
<feature type="transmembrane region" description="Helical" evidence="9">
    <location>
        <begin position="165"/>
        <end position="190"/>
    </location>
</feature>
<dbReference type="InterPro" id="IPR039421">
    <property type="entry name" value="Type_1_exporter"/>
</dbReference>
<name>A0A8J3MZD7_9CHLR</name>
<protein>
    <submittedName>
        <fullName evidence="12">ABC transporter</fullName>
    </submittedName>
</protein>
<feature type="domain" description="ABC transporter" evidence="10">
    <location>
        <begin position="349"/>
        <end position="583"/>
    </location>
</feature>
<dbReference type="InterPro" id="IPR011527">
    <property type="entry name" value="ABC1_TM_dom"/>
</dbReference>
<dbReference type="GO" id="GO:0005886">
    <property type="term" value="C:plasma membrane"/>
    <property type="evidence" value="ECO:0007669"/>
    <property type="project" value="UniProtKB-SubCell"/>
</dbReference>
<dbReference type="AlphaFoldDB" id="A0A8J3MZD7"/>
<keyword evidence="2" id="KW-0813">Transport</keyword>
<evidence type="ECO:0000256" key="6">
    <source>
        <dbReference type="ARBA" id="ARBA00022840"/>
    </source>
</evidence>
<dbReference type="GO" id="GO:0015421">
    <property type="term" value="F:ABC-type oligopeptide transporter activity"/>
    <property type="evidence" value="ECO:0007669"/>
    <property type="project" value="TreeGrafter"/>
</dbReference>
<evidence type="ECO:0000259" key="10">
    <source>
        <dbReference type="PROSITE" id="PS50893"/>
    </source>
</evidence>
<dbReference type="InterPro" id="IPR027417">
    <property type="entry name" value="P-loop_NTPase"/>
</dbReference>
<evidence type="ECO:0000256" key="2">
    <source>
        <dbReference type="ARBA" id="ARBA00022448"/>
    </source>
</evidence>
<feature type="transmembrane region" description="Helical" evidence="9">
    <location>
        <begin position="72"/>
        <end position="89"/>
    </location>
</feature>
<evidence type="ECO:0000259" key="11">
    <source>
        <dbReference type="PROSITE" id="PS50929"/>
    </source>
</evidence>
<evidence type="ECO:0000256" key="1">
    <source>
        <dbReference type="ARBA" id="ARBA00004651"/>
    </source>
</evidence>
<evidence type="ECO:0000313" key="12">
    <source>
        <dbReference type="EMBL" id="GHO92994.1"/>
    </source>
</evidence>